<keyword evidence="5 6" id="KW-0472">Membrane</keyword>
<sequence>MSATSNTYILVINGKPEGPFSIDELKAHNIKPTDFIKTEDMVDYKEAHEIAELRQLFGFSKAALLIQYYGSFDQRLTAAAIDLFFVSTVCAVLMFAGAMLINSQLIVLIMTLGLAIIIPIVNLVYHVIMESSARQGTHGKQLLQIRVCDMEGNRISFGNAAGRNLAKIFSLLPLFMGYLYIFFNKKQQGFHDVIAGTLVIKDRLD</sequence>
<feature type="domain" description="RDD" evidence="7">
    <location>
        <begin position="69"/>
        <end position="196"/>
    </location>
</feature>
<reference evidence="9 10" key="1">
    <citation type="submission" date="2017-11" db="EMBL/GenBank/DDBJ databases">
        <title>Genomic Encyclopedia of Archaeal and Bacterial Type Strains, Phase II (KMG-II): From Individual Species to Whole Genera.</title>
        <authorList>
            <person name="Goeker M."/>
        </authorList>
    </citation>
    <scope>NUCLEOTIDE SEQUENCE [LARGE SCALE GENOMIC DNA]</scope>
    <source>
        <strain evidence="9 10">DSM 28175</strain>
    </source>
</reference>
<dbReference type="EMBL" id="PGFJ01000002">
    <property type="protein sequence ID" value="PJJ80135.1"/>
    <property type="molecule type" value="Genomic_DNA"/>
</dbReference>
<evidence type="ECO:0000259" key="7">
    <source>
        <dbReference type="Pfam" id="PF06271"/>
    </source>
</evidence>
<dbReference type="InterPro" id="IPR025640">
    <property type="entry name" value="GYF_2"/>
</dbReference>
<feature type="transmembrane region" description="Helical" evidence="6">
    <location>
        <begin position="164"/>
        <end position="183"/>
    </location>
</feature>
<protein>
    <submittedName>
        <fullName evidence="9">Putative RDD family membrane protein YckC</fullName>
    </submittedName>
</protein>
<proteinExistence type="predicted"/>
<dbReference type="Pfam" id="PF06271">
    <property type="entry name" value="RDD"/>
    <property type="match status" value="1"/>
</dbReference>
<evidence type="ECO:0000256" key="3">
    <source>
        <dbReference type="ARBA" id="ARBA00022692"/>
    </source>
</evidence>
<evidence type="ECO:0000259" key="8">
    <source>
        <dbReference type="Pfam" id="PF14237"/>
    </source>
</evidence>
<feature type="transmembrane region" description="Helical" evidence="6">
    <location>
        <begin position="105"/>
        <end position="125"/>
    </location>
</feature>
<dbReference type="GO" id="GO:0005886">
    <property type="term" value="C:plasma membrane"/>
    <property type="evidence" value="ECO:0007669"/>
    <property type="project" value="UniProtKB-SubCell"/>
</dbReference>
<dbReference type="InterPro" id="IPR051791">
    <property type="entry name" value="Pra-immunoreactive"/>
</dbReference>
<dbReference type="PANTHER" id="PTHR36115">
    <property type="entry name" value="PROLINE-RICH ANTIGEN HOMOLOG-RELATED"/>
    <property type="match status" value="1"/>
</dbReference>
<dbReference type="OrthoDB" id="9793824at2"/>
<keyword evidence="3 6" id="KW-0812">Transmembrane</keyword>
<keyword evidence="4 6" id="KW-1133">Transmembrane helix</keyword>
<dbReference type="RefSeq" id="WP_100342428.1">
    <property type="nucleotide sequence ID" value="NZ_PGFJ01000002.1"/>
</dbReference>
<name>A0A2H9VP78_9SPHI</name>
<evidence type="ECO:0000256" key="6">
    <source>
        <dbReference type="SAM" id="Phobius"/>
    </source>
</evidence>
<keyword evidence="2" id="KW-1003">Cell membrane</keyword>
<accession>A0A2H9VP78</accession>
<gene>
    <name evidence="9" type="ORF">CLV57_3280</name>
</gene>
<evidence type="ECO:0000256" key="1">
    <source>
        <dbReference type="ARBA" id="ARBA00004651"/>
    </source>
</evidence>
<comment type="subcellular location">
    <subcellularLocation>
        <location evidence="1">Cell membrane</location>
        <topology evidence="1">Multi-pass membrane protein</topology>
    </subcellularLocation>
</comment>
<dbReference type="InterPro" id="IPR010432">
    <property type="entry name" value="RDD"/>
</dbReference>
<evidence type="ECO:0000256" key="5">
    <source>
        <dbReference type="ARBA" id="ARBA00023136"/>
    </source>
</evidence>
<comment type="caution">
    <text evidence="9">The sequence shown here is derived from an EMBL/GenBank/DDBJ whole genome shotgun (WGS) entry which is preliminary data.</text>
</comment>
<feature type="domain" description="GYF" evidence="8">
    <location>
        <begin position="10"/>
        <end position="53"/>
    </location>
</feature>
<keyword evidence="10" id="KW-1185">Reference proteome</keyword>
<dbReference type="Pfam" id="PF14237">
    <property type="entry name" value="GYF_2"/>
    <property type="match status" value="1"/>
</dbReference>
<dbReference type="AlphaFoldDB" id="A0A2H9VP78"/>
<evidence type="ECO:0000313" key="9">
    <source>
        <dbReference type="EMBL" id="PJJ80135.1"/>
    </source>
</evidence>
<evidence type="ECO:0000313" key="10">
    <source>
        <dbReference type="Proteomes" id="UP000242687"/>
    </source>
</evidence>
<organism evidence="9 10">
    <name type="scientific">Mucilaginibacter auburnensis</name>
    <dbReference type="NCBI Taxonomy" id="1457233"/>
    <lineage>
        <taxon>Bacteria</taxon>
        <taxon>Pseudomonadati</taxon>
        <taxon>Bacteroidota</taxon>
        <taxon>Sphingobacteriia</taxon>
        <taxon>Sphingobacteriales</taxon>
        <taxon>Sphingobacteriaceae</taxon>
        <taxon>Mucilaginibacter</taxon>
    </lineage>
</organism>
<evidence type="ECO:0000256" key="4">
    <source>
        <dbReference type="ARBA" id="ARBA00022989"/>
    </source>
</evidence>
<feature type="transmembrane region" description="Helical" evidence="6">
    <location>
        <begin position="76"/>
        <end position="99"/>
    </location>
</feature>
<evidence type="ECO:0000256" key="2">
    <source>
        <dbReference type="ARBA" id="ARBA00022475"/>
    </source>
</evidence>
<dbReference type="Proteomes" id="UP000242687">
    <property type="component" value="Unassembled WGS sequence"/>
</dbReference>
<dbReference type="PANTHER" id="PTHR36115:SF4">
    <property type="entry name" value="MEMBRANE PROTEIN"/>
    <property type="match status" value="1"/>
</dbReference>